<dbReference type="Proteomes" id="UP000178869">
    <property type="component" value="Unassembled WGS sequence"/>
</dbReference>
<dbReference type="EMBL" id="MHSR01000011">
    <property type="protein sequence ID" value="OHA46906.1"/>
    <property type="molecule type" value="Genomic_DNA"/>
</dbReference>
<gene>
    <name evidence="1" type="ORF">A2828_03210</name>
</gene>
<evidence type="ECO:0000313" key="2">
    <source>
        <dbReference type="Proteomes" id="UP000178869"/>
    </source>
</evidence>
<reference evidence="1 2" key="1">
    <citation type="journal article" date="2016" name="Nat. Commun.">
        <title>Thousands of microbial genomes shed light on interconnected biogeochemical processes in an aquifer system.</title>
        <authorList>
            <person name="Anantharaman K."/>
            <person name="Brown C.T."/>
            <person name="Hug L.A."/>
            <person name="Sharon I."/>
            <person name="Castelle C.J."/>
            <person name="Probst A.J."/>
            <person name="Thomas B.C."/>
            <person name="Singh A."/>
            <person name="Wilkins M.J."/>
            <person name="Karaoz U."/>
            <person name="Brodie E.L."/>
            <person name="Williams K.H."/>
            <person name="Hubbard S.S."/>
            <person name="Banfield J.F."/>
        </authorList>
    </citation>
    <scope>NUCLEOTIDE SEQUENCE [LARGE SCALE GENOMIC DNA]</scope>
</reference>
<accession>A0A1G2PEZ6</accession>
<proteinExistence type="predicted"/>
<name>A0A1G2PEZ6_9BACT</name>
<comment type="caution">
    <text evidence="1">The sequence shown here is derived from an EMBL/GenBank/DDBJ whole genome shotgun (WGS) entry which is preliminary data.</text>
</comment>
<organism evidence="1 2">
    <name type="scientific">Candidatus Terrybacteria bacterium RIFCSPHIGHO2_01_FULL_43_35</name>
    <dbReference type="NCBI Taxonomy" id="1802361"/>
    <lineage>
        <taxon>Bacteria</taxon>
        <taxon>Candidatus Terryibacteriota</taxon>
    </lineage>
</organism>
<evidence type="ECO:0000313" key="1">
    <source>
        <dbReference type="EMBL" id="OHA46906.1"/>
    </source>
</evidence>
<dbReference type="AlphaFoldDB" id="A0A1G2PEZ6"/>
<protein>
    <submittedName>
        <fullName evidence="1">Uncharacterized protein</fullName>
    </submittedName>
</protein>
<sequence length="617" mass="70233">MNEDKRDGRQDISPDIIARLIQSLRRGRYVGPLEIQPINWTDTKIYRDLVQNFFDGMKEVVGRPTLSGVYFSDKTVEEGVNQSMVEFTIRSPAKYDHRYLIHHGGTTKAADETVVGEFGEGLKIASFLLLKRGITAQIELGSGHWRAYYYLEEVPPDEYPEKVRGLYLRAEFVENCIEGNFLRFSTDEDTAQGVRNRLKEIRSFFWHKDNPDFRGPTYQNEFGGFKILPRGQKGNLYVAGQRHEYGRPEAWSDAVSGAHVWTFKKALEGTRDRNYAAGYEVAGKILEPLVRSMAKRDLFIVFHAGSEYWLALATDGLEQTVADTIMGQVIARLAQELSGAEKQELLGRLPEDIFAKSSVNQDKEYEKILEEAGFRKVISAFRSFGVLTAKEKILSLIDTAKEPTLESWENDRVEVLNQATRVFISRAGPSIIDRYTKFLKSPADTLTAGDMLNRLSITSVLSGMKSKKTPAITIREIDTLELKNSRVRIALHGFTKIFPTNIFLKRQILQGDFLGALFTWTHEFAHNISGEDDYTTRFADTERYLHELLLIISFEDDELKNLQETWDKAIAHAGSETEIAVPIAENTPSAQLEVAVPDTNFRVLFYRILSLLWLKKK</sequence>